<keyword evidence="10 11" id="KW-0998">Cell outer membrane</keyword>
<dbReference type="InterPro" id="IPR039426">
    <property type="entry name" value="TonB-dep_rcpt-like"/>
</dbReference>
<evidence type="ECO:0000256" key="1">
    <source>
        <dbReference type="ARBA" id="ARBA00004571"/>
    </source>
</evidence>
<evidence type="ECO:0000313" key="16">
    <source>
        <dbReference type="EMBL" id="SFS52962.1"/>
    </source>
</evidence>
<keyword evidence="2 11" id="KW-0813">Transport</keyword>
<evidence type="ECO:0000256" key="12">
    <source>
        <dbReference type="RuleBase" id="RU003357"/>
    </source>
</evidence>
<accession>A0A1I6QKT8</accession>
<feature type="domain" description="TonB-dependent receptor-like beta-barrel" evidence="14">
    <location>
        <begin position="330"/>
        <end position="826"/>
    </location>
</feature>
<dbReference type="PANTHER" id="PTHR32552:SF81">
    <property type="entry name" value="TONB-DEPENDENT OUTER MEMBRANE RECEPTOR"/>
    <property type="match status" value="1"/>
</dbReference>
<reference evidence="17" key="1">
    <citation type="submission" date="2016-10" db="EMBL/GenBank/DDBJ databases">
        <authorList>
            <person name="Varghese N."/>
            <person name="Submissions S."/>
        </authorList>
    </citation>
    <scope>NUCLEOTIDE SEQUENCE [LARGE SCALE GENOMIC DNA]</scope>
    <source>
        <strain evidence="17">CGMCC 1.10683</strain>
    </source>
</reference>
<dbReference type="GO" id="GO:0006826">
    <property type="term" value="P:iron ion transport"/>
    <property type="evidence" value="ECO:0007669"/>
    <property type="project" value="UniProtKB-KW"/>
</dbReference>
<protein>
    <submittedName>
        <fullName evidence="16">Outer membrane receptor proteins, mostly Fe transport</fullName>
    </submittedName>
</protein>
<comment type="similarity">
    <text evidence="11 12">Belongs to the TonB-dependent receptor family.</text>
</comment>
<keyword evidence="6" id="KW-0408">Iron</keyword>
<evidence type="ECO:0000256" key="5">
    <source>
        <dbReference type="ARBA" id="ARBA00022692"/>
    </source>
</evidence>
<keyword evidence="17" id="KW-1185">Reference proteome</keyword>
<keyword evidence="9 11" id="KW-0472">Membrane</keyword>
<evidence type="ECO:0000256" key="2">
    <source>
        <dbReference type="ARBA" id="ARBA00022448"/>
    </source>
</evidence>
<dbReference type="Proteomes" id="UP000198788">
    <property type="component" value="Unassembled WGS sequence"/>
</dbReference>
<comment type="subcellular location">
    <subcellularLocation>
        <location evidence="1 11">Cell outer membrane</location>
        <topology evidence="1 11">Multi-pass membrane protein</topology>
    </subcellularLocation>
</comment>
<keyword evidence="7" id="KW-0406">Ion transport</keyword>
<dbReference type="EMBL" id="FOZV01000003">
    <property type="protein sequence ID" value="SFS52962.1"/>
    <property type="molecule type" value="Genomic_DNA"/>
</dbReference>
<evidence type="ECO:0000256" key="3">
    <source>
        <dbReference type="ARBA" id="ARBA00022452"/>
    </source>
</evidence>
<dbReference type="Pfam" id="PF07715">
    <property type="entry name" value="Plug"/>
    <property type="match status" value="1"/>
</dbReference>
<dbReference type="InterPro" id="IPR012910">
    <property type="entry name" value="Plug_dom"/>
</dbReference>
<keyword evidence="3 11" id="KW-1134">Transmembrane beta strand</keyword>
<dbReference type="OrthoDB" id="9760333at2"/>
<dbReference type="Pfam" id="PF00593">
    <property type="entry name" value="TonB_dep_Rec_b-barrel"/>
    <property type="match status" value="1"/>
</dbReference>
<evidence type="ECO:0000256" key="9">
    <source>
        <dbReference type="ARBA" id="ARBA00023136"/>
    </source>
</evidence>
<keyword evidence="16" id="KW-0675">Receptor</keyword>
<dbReference type="Gene3D" id="2.40.170.20">
    <property type="entry name" value="TonB-dependent receptor, beta-barrel domain"/>
    <property type="match status" value="2"/>
</dbReference>
<evidence type="ECO:0000256" key="6">
    <source>
        <dbReference type="ARBA" id="ARBA00023004"/>
    </source>
</evidence>
<feature type="chain" id="PRO_5011476751" evidence="13">
    <location>
        <begin position="30"/>
        <end position="883"/>
    </location>
</feature>
<keyword evidence="5 11" id="KW-0812">Transmembrane</keyword>
<evidence type="ECO:0000256" key="7">
    <source>
        <dbReference type="ARBA" id="ARBA00023065"/>
    </source>
</evidence>
<dbReference type="GO" id="GO:0009279">
    <property type="term" value="C:cell outer membrane"/>
    <property type="evidence" value="ECO:0007669"/>
    <property type="project" value="UniProtKB-SubCell"/>
</dbReference>
<keyword evidence="8 12" id="KW-0798">TonB box</keyword>
<proteinExistence type="inferred from homology"/>
<dbReference type="RefSeq" id="WP_092309485.1">
    <property type="nucleotide sequence ID" value="NZ_FOZV01000003.1"/>
</dbReference>
<dbReference type="SUPFAM" id="SSF56935">
    <property type="entry name" value="Porins"/>
    <property type="match status" value="1"/>
</dbReference>
<evidence type="ECO:0000256" key="8">
    <source>
        <dbReference type="ARBA" id="ARBA00023077"/>
    </source>
</evidence>
<dbReference type="InterPro" id="IPR036942">
    <property type="entry name" value="Beta-barrel_TonB_sf"/>
</dbReference>
<dbReference type="PROSITE" id="PS52016">
    <property type="entry name" value="TONB_DEPENDENT_REC_3"/>
    <property type="match status" value="1"/>
</dbReference>
<organism evidence="16 17">
    <name type="scientific">Brevundimonas viscosa</name>
    <dbReference type="NCBI Taxonomy" id="871741"/>
    <lineage>
        <taxon>Bacteria</taxon>
        <taxon>Pseudomonadati</taxon>
        <taxon>Pseudomonadota</taxon>
        <taxon>Alphaproteobacteria</taxon>
        <taxon>Caulobacterales</taxon>
        <taxon>Caulobacteraceae</taxon>
        <taxon>Brevundimonas</taxon>
    </lineage>
</organism>
<feature type="domain" description="TonB-dependent receptor plug" evidence="15">
    <location>
        <begin position="52"/>
        <end position="160"/>
    </location>
</feature>
<keyword evidence="13" id="KW-0732">Signal</keyword>
<evidence type="ECO:0000256" key="4">
    <source>
        <dbReference type="ARBA" id="ARBA00022496"/>
    </source>
</evidence>
<dbReference type="InterPro" id="IPR000531">
    <property type="entry name" value="Beta-barrel_TonB"/>
</dbReference>
<dbReference type="STRING" id="871741.SAMN05192570_1916"/>
<evidence type="ECO:0000313" key="17">
    <source>
        <dbReference type="Proteomes" id="UP000198788"/>
    </source>
</evidence>
<evidence type="ECO:0000256" key="10">
    <source>
        <dbReference type="ARBA" id="ARBA00023237"/>
    </source>
</evidence>
<evidence type="ECO:0000259" key="14">
    <source>
        <dbReference type="Pfam" id="PF00593"/>
    </source>
</evidence>
<keyword evidence="4" id="KW-0410">Iron transport</keyword>
<dbReference type="PANTHER" id="PTHR32552">
    <property type="entry name" value="FERRICHROME IRON RECEPTOR-RELATED"/>
    <property type="match status" value="1"/>
</dbReference>
<gene>
    <name evidence="16" type="ORF">SAMN05192570_1916</name>
</gene>
<evidence type="ECO:0000259" key="15">
    <source>
        <dbReference type="Pfam" id="PF07715"/>
    </source>
</evidence>
<evidence type="ECO:0000256" key="13">
    <source>
        <dbReference type="SAM" id="SignalP"/>
    </source>
</evidence>
<sequence>MRLTNLLRTTVSAAVVGTVAFGFAGVAAAQDQEGPTTIDDIIVTAQKREQNLQDVPIVVTSLPAETLQDAGVRDIKDLQILTPGMTVTSTQSEASTTARIRGVGTVGDNPGLESSVGVVIDGVYRSRNSVGFGDLGEMSRIEVLKGPQGTLFGKNTSAGVINIITEAPSFTPGYNAELTVGNYGAMGASGSVTGPITDQLAFRLYAGRRVRDGFYDVDTGDGPRSNTDDANQDFGTVRGQLLWLPNDNTSVRVIADYTSRDEYCCTGVQIRTGPTYPFIDALSNGTGQRPPAAGFGPLPFSRQAFANRDTGQEIEDKGVSIEANIDIPSMNATLTSVTSWRDWSGDIGMDVDYTGADIAYRPQDGGYAYTVENLTQELRLAGQNDRLDWLVGLFATKEDIGRTDSWWYGPDYTPFLSLLLSARLNAANPAIPVSPGIIGCFTRPGQTAGLTGLQGCLATGGTGRLPIGPGGALVTVPTAQATGPGFTVGQGYQDAYEQESTSFAIFTNNTWHVTDQFDLTLGLRYTMDEKSVDGLQRNLNGNGGTCAAAAANAAAIAGALGAANAPTIIGNFCLPWSNFAYNNRTVSESFDDGEVSGTIKASYRLNEAIMAYASYARGYKSFGYNLDRVQSGITPTASLLFPSEVVDSYEAGVKMTLADRTVLLNATYFDQTFSDFQLNTFLGTAFVVESIPELTSRGIDADFLWFTPMDGLSLQGGLTYTKTEYGEFTAADLSNPGNFPQLSLLPGATASFAPEWSATASINYDRDLGDNLRGGFSLAAKYMSDYNTGSDLLPYKQQDAFTTLNGRISLGSADERWTLELWGQNLTDEEYVQVAYNAPLQGSAFQTTVQPNGTYYNPALDTQTYDAYLGQPRTYGMTLRIKY</sequence>
<name>A0A1I6QKT8_9CAUL</name>
<evidence type="ECO:0000256" key="11">
    <source>
        <dbReference type="PROSITE-ProRule" id="PRU01360"/>
    </source>
</evidence>
<feature type="signal peptide" evidence="13">
    <location>
        <begin position="1"/>
        <end position="29"/>
    </location>
</feature>
<dbReference type="AlphaFoldDB" id="A0A1I6QKT8"/>